<organism evidence="2 3">
    <name type="scientific">Flavobacterium bernardetii</name>
    <dbReference type="NCBI Taxonomy" id="2813823"/>
    <lineage>
        <taxon>Bacteria</taxon>
        <taxon>Pseudomonadati</taxon>
        <taxon>Bacteroidota</taxon>
        <taxon>Flavobacteriia</taxon>
        <taxon>Flavobacteriales</taxon>
        <taxon>Flavobacteriaceae</taxon>
        <taxon>Flavobacterium</taxon>
    </lineage>
</organism>
<dbReference type="Proteomes" id="UP000605990">
    <property type="component" value="Unassembled WGS sequence"/>
</dbReference>
<evidence type="ECO:0000313" key="3">
    <source>
        <dbReference type="Proteomes" id="UP000605990"/>
    </source>
</evidence>
<gene>
    <name evidence="2" type="ORF">H8R27_08545</name>
</gene>
<sequence>MKKRENIRDTFGISQENLAKLLKVSRSQLAMYETSKRELPTSAVLQLADMFRYLQENAPKSADTTSLLKAQAIQKGKALEEMRKENHFKQLKVEKKLNVLEKKYKANLSAFQLTKYLEKQDTENGKLESHLLKTIERKSLAELNKNGLAMITKCKIEKEVLQAEEKIILQFMKKE</sequence>
<accession>A0ABR7IZ96</accession>
<dbReference type="Pfam" id="PF01381">
    <property type="entry name" value="HTH_3"/>
    <property type="match status" value="1"/>
</dbReference>
<keyword evidence="3" id="KW-1185">Reference proteome</keyword>
<dbReference type="RefSeq" id="WP_166128291.1">
    <property type="nucleotide sequence ID" value="NZ_JAANOQ010000005.1"/>
</dbReference>
<dbReference type="CDD" id="cd00093">
    <property type="entry name" value="HTH_XRE"/>
    <property type="match status" value="1"/>
</dbReference>
<evidence type="ECO:0000259" key="1">
    <source>
        <dbReference type="PROSITE" id="PS50943"/>
    </source>
</evidence>
<dbReference type="EMBL" id="JACRUN010000004">
    <property type="protein sequence ID" value="MBC5834934.1"/>
    <property type="molecule type" value="Genomic_DNA"/>
</dbReference>
<name>A0ABR7IZ96_9FLAO</name>
<reference evidence="2 3" key="1">
    <citation type="submission" date="2020-08" db="EMBL/GenBank/DDBJ databases">
        <title>Description of novel Flavobacterium F-408 isolate.</title>
        <authorList>
            <person name="Saticioglu I.B."/>
            <person name="Duman M."/>
            <person name="Altun S."/>
        </authorList>
    </citation>
    <scope>NUCLEOTIDE SEQUENCE [LARGE SCALE GENOMIC DNA]</scope>
    <source>
        <strain evidence="2 3">F-408</strain>
    </source>
</reference>
<feature type="domain" description="HTH cro/C1-type" evidence="1">
    <location>
        <begin position="12"/>
        <end position="49"/>
    </location>
</feature>
<dbReference type="SUPFAM" id="SSF47413">
    <property type="entry name" value="lambda repressor-like DNA-binding domains"/>
    <property type="match status" value="1"/>
</dbReference>
<dbReference type="Gene3D" id="1.10.260.40">
    <property type="entry name" value="lambda repressor-like DNA-binding domains"/>
    <property type="match status" value="1"/>
</dbReference>
<proteinExistence type="predicted"/>
<dbReference type="PROSITE" id="PS50943">
    <property type="entry name" value="HTH_CROC1"/>
    <property type="match status" value="1"/>
</dbReference>
<comment type="caution">
    <text evidence="2">The sequence shown here is derived from an EMBL/GenBank/DDBJ whole genome shotgun (WGS) entry which is preliminary data.</text>
</comment>
<dbReference type="InterPro" id="IPR001387">
    <property type="entry name" value="Cro/C1-type_HTH"/>
</dbReference>
<protein>
    <submittedName>
        <fullName evidence="2">Helix-turn-helix transcriptional regulator</fullName>
    </submittedName>
</protein>
<evidence type="ECO:0000313" key="2">
    <source>
        <dbReference type="EMBL" id="MBC5834934.1"/>
    </source>
</evidence>
<dbReference type="InterPro" id="IPR010982">
    <property type="entry name" value="Lambda_DNA-bd_dom_sf"/>
</dbReference>